<dbReference type="EMBL" id="DQ663122">
    <property type="protein sequence ID" value="ABR20290.1"/>
    <property type="molecule type" value="mRNA"/>
</dbReference>
<proteinExistence type="evidence at transcript level"/>
<protein>
    <submittedName>
        <fullName evidence="2">Uncharacterized protein</fullName>
    </submittedName>
</protein>
<dbReference type="AlphaFoldDB" id="A6MAM9"/>
<feature type="region of interest" description="Disordered" evidence="1">
    <location>
        <begin position="60"/>
        <end position="85"/>
    </location>
</feature>
<evidence type="ECO:0000256" key="1">
    <source>
        <dbReference type="SAM" id="MobiDB-lite"/>
    </source>
</evidence>
<evidence type="ECO:0000313" key="2">
    <source>
        <dbReference type="EMBL" id="ABR20290.1"/>
    </source>
</evidence>
<feature type="non-terminal residue" evidence="2">
    <location>
        <position position="115"/>
    </location>
</feature>
<organism evidence="2">
    <name type="scientific">Colletotrichum cereale</name>
    <dbReference type="NCBI Taxonomy" id="343994"/>
    <lineage>
        <taxon>Eukaryota</taxon>
        <taxon>Fungi</taxon>
        <taxon>Dikarya</taxon>
        <taxon>Ascomycota</taxon>
        <taxon>Pezizomycotina</taxon>
        <taxon>Sordariomycetes</taxon>
        <taxon>Hypocreomycetidae</taxon>
        <taxon>Glomerellales</taxon>
        <taxon>Glomerellaceae</taxon>
        <taxon>Colletotrichum</taxon>
        <taxon>Colletotrichum graminicola species complex</taxon>
    </lineage>
</organism>
<feature type="non-terminal residue" evidence="2">
    <location>
        <position position="1"/>
    </location>
</feature>
<reference evidence="2" key="1">
    <citation type="submission" date="2006-05" db="EMBL/GenBank/DDBJ databases">
        <title>Patterns of diversity and the occurrence of recombination in lineages of the clonal fungus Colletotrichum cereale as revealed by RIP-mutated transposable elements.</title>
        <authorList>
            <person name="Crouch J.A."/>
            <person name="Glasheen B.M."/>
            <person name="Giunta M.A."/>
            <person name="Uddin W."/>
            <person name="Clarke B.B."/>
            <person name="Hillman B.I."/>
        </authorList>
    </citation>
    <scope>NUCLEOTIDE SEQUENCE</scope>
    <source>
        <strain evidence="2">KS-20B-DGU</strain>
    </source>
</reference>
<name>A6MAM9_9PEZI</name>
<sequence length="115" mass="12940">TSYPTCKVNQPSIRLSSAGPNAMRCRMMRTTMAIQMTGLPATYNDRLAWSLNEHEQASQICTQERKRRKKEGYPPWENPTKQSVGGGRVQRRCCAVHARSVGQSCIHTGNLSWVC</sequence>
<accession>A6MAM9</accession>